<name>A0A1L5FB08_CLOKL</name>
<dbReference type="EMBL" id="CP018335">
    <property type="protein sequence ID" value="APM40196.1"/>
    <property type="molecule type" value="Genomic_DNA"/>
</dbReference>
<proteinExistence type="predicted"/>
<dbReference type="RefSeq" id="WP_073539796.1">
    <property type="nucleotide sequence ID" value="NZ_CP018335.1"/>
</dbReference>
<dbReference type="AlphaFoldDB" id="A0A1L5FB08"/>
<gene>
    <name evidence="1" type="ORF">BS101_16345</name>
</gene>
<accession>A0A1L5FB08</accession>
<evidence type="ECO:0000313" key="2">
    <source>
        <dbReference type="Proteomes" id="UP000184604"/>
    </source>
</evidence>
<evidence type="ECO:0000313" key="1">
    <source>
        <dbReference type="EMBL" id="APM40196.1"/>
    </source>
</evidence>
<organism evidence="1 2">
    <name type="scientific">Clostridium kluyveri</name>
    <dbReference type="NCBI Taxonomy" id="1534"/>
    <lineage>
        <taxon>Bacteria</taxon>
        <taxon>Bacillati</taxon>
        <taxon>Bacillota</taxon>
        <taxon>Clostridia</taxon>
        <taxon>Eubacteriales</taxon>
        <taxon>Clostridiaceae</taxon>
        <taxon>Clostridium</taxon>
    </lineage>
</organism>
<dbReference type="Proteomes" id="UP000184604">
    <property type="component" value="Chromosome"/>
</dbReference>
<reference evidence="1 2" key="1">
    <citation type="submission" date="2016-12" db="EMBL/GenBank/DDBJ databases">
        <title>Complete genome sequence of Clostridium kluyveri JZZ isolated from the pit mud of a Chinese flavor liquor-making factory.</title>
        <authorList>
            <person name="Wang Y."/>
        </authorList>
    </citation>
    <scope>NUCLEOTIDE SEQUENCE [LARGE SCALE GENOMIC DNA]</scope>
    <source>
        <strain evidence="1 2">JZZ</strain>
    </source>
</reference>
<protein>
    <submittedName>
        <fullName evidence="1">Uncharacterized protein</fullName>
    </submittedName>
</protein>
<sequence>MCKCQYTCLACCFTDCQTARENRAYYPLKIYKNSFSEYVMNFLVAGESLSALGTVMPREI</sequence>